<accession>A0A1U7Z1E1</accession>
<reference evidence="3 4" key="1">
    <citation type="submission" date="2025-04" db="UniProtKB">
        <authorList>
            <consortium name="RefSeq"/>
        </authorList>
    </citation>
    <scope>IDENTIFICATION</scope>
</reference>
<dbReference type="KEGG" id="nnu:104585676"/>
<dbReference type="OrthoDB" id="1939542at2759"/>
<evidence type="ECO:0000313" key="3">
    <source>
        <dbReference type="RefSeq" id="XP_010240933.1"/>
    </source>
</evidence>
<keyword evidence="1" id="KW-0472">Membrane</keyword>
<dbReference type="eggNOG" id="ENOG502SGP1">
    <property type="taxonomic scope" value="Eukaryota"/>
</dbReference>
<evidence type="ECO:0000256" key="1">
    <source>
        <dbReference type="SAM" id="Phobius"/>
    </source>
</evidence>
<dbReference type="GeneID" id="104585676"/>
<sequence>MACILGFPYPISPPSPKPGKPLTLTNYSNFKSSILCHNASRSASLSVHSSEDLSSLSSPPPAITPNPQIFSNAVAGASLMSSLLVALILILKLGRKRQFTQRSIVRHSNESVELGNRPFLRRSVSSHHFESKDACVDLDLKFAIPPSIRASCGYPQLNSSFLGSVKSFSAYPSVSNVPSLGNGMNPVPFDSSTRRFLLCGVESVRNSRKVEGEVVVNFSAEPIGFLDEQVQRFSETNASSSSRKQVFLPITSVAHLGIPASSVVSVTVMRQYNESNAGNSSRNKLFLPIISVQHFNESNASNFIRNQLFLPISMQQFNETNACNSNRNKLFLPISSAGNSNCSQLFLPVNPVVCSEILASSLISVEEKEKLSYKTEFQSAIPLIVVWAGAFGLLTTGVDGGLELIGFIAATSFFLYDILWASKRKLLWEDLIQITDREKLMCFLKSRNIIMRG</sequence>
<gene>
    <name evidence="3 4" type="primary">LOC104585676</name>
</gene>
<keyword evidence="1" id="KW-0812">Transmembrane</keyword>
<dbReference type="RefSeq" id="XP_010240933.1">
    <property type="nucleotide sequence ID" value="XM_010242631.2"/>
</dbReference>
<feature type="transmembrane region" description="Helical" evidence="1">
    <location>
        <begin position="69"/>
        <end position="91"/>
    </location>
</feature>
<organism evidence="2 3">
    <name type="scientific">Nelumbo nucifera</name>
    <name type="common">Sacred lotus</name>
    <dbReference type="NCBI Taxonomy" id="4432"/>
    <lineage>
        <taxon>Eukaryota</taxon>
        <taxon>Viridiplantae</taxon>
        <taxon>Streptophyta</taxon>
        <taxon>Embryophyta</taxon>
        <taxon>Tracheophyta</taxon>
        <taxon>Spermatophyta</taxon>
        <taxon>Magnoliopsida</taxon>
        <taxon>Proteales</taxon>
        <taxon>Nelumbonaceae</taxon>
        <taxon>Nelumbo</taxon>
    </lineage>
</organism>
<dbReference type="AlphaFoldDB" id="A0A1U7Z1E1"/>
<dbReference type="Proteomes" id="UP000189703">
    <property type="component" value="Unplaced"/>
</dbReference>
<evidence type="ECO:0000313" key="4">
    <source>
        <dbReference type="RefSeq" id="XP_010240934.1"/>
    </source>
</evidence>
<dbReference type="RefSeq" id="XP_010240934.1">
    <property type="nucleotide sequence ID" value="XM_010242632.2"/>
</dbReference>
<protein>
    <submittedName>
        <fullName evidence="3 4">Uncharacterized protein LOC104585676</fullName>
    </submittedName>
</protein>
<feature type="transmembrane region" description="Helical" evidence="1">
    <location>
        <begin position="380"/>
        <end position="398"/>
    </location>
</feature>
<keyword evidence="2" id="KW-1185">Reference proteome</keyword>
<name>A0A1U7Z1E1_NELNU</name>
<proteinExistence type="predicted"/>
<keyword evidence="1" id="KW-1133">Transmembrane helix</keyword>
<feature type="transmembrane region" description="Helical" evidence="1">
    <location>
        <begin position="404"/>
        <end position="421"/>
    </location>
</feature>
<evidence type="ECO:0000313" key="2">
    <source>
        <dbReference type="Proteomes" id="UP000189703"/>
    </source>
</evidence>